<keyword evidence="2 5" id="KW-0812">Transmembrane</keyword>
<dbReference type="EMBL" id="QTTN01000017">
    <property type="protein sequence ID" value="REE82737.1"/>
    <property type="molecule type" value="Genomic_DNA"/>
</dbReference>
<evidence type="ECO:0000256" key="5">
    <source>
        <dbReference type="SAM" id="Phobius"/>
    </source>
</evidence>
<evidence type="ECO:0000256" key="2">
    <source>
        <dbReference type="ARBA" id="ARBA00022692"/>
    </source>
</evidence>
<evidence type="ECO:0000256" key="1">
    <source>
        <dbReference type="ARBA" id="ARBA00004141"/>
    </source>
</evidence>
<sequence length="203" mass="23361">MIFLRYESFRSYLRFYPVTSAIIAINLLVYILDHLVFNGTLLDRGFFRSTPNGHYFSFDEPWRYVTAEFLHLSISHIFYNMFSMLIFAPPLERMLGHVRYAGFYLLCGIVGNLLSAIASTETYGAGASGSIYGVFGAYLYLAVMKRSMDVNSRKTVYTILIFGLLYTFIAPNIGVWAHIGGLFAGFLLMYIYDWYVTLKQNRR</sequence>
<dbReference type="RefSeq" id="WP_116189974.1">
    <property type="nucleotide sequence ID" value="NZ_QTTN01000017.1"/>
</dbReference>
<feature type="transmembrane region" description="Helical" evidence="5">
    <location>
        <begin position="100"/>
        <end position="117"/>
    </location>
</feature>
<keyword evidence="8" id="KW-1185">Reference proteome</keyword>
<protein>
    <submittedName>
        <fullName evidence="7">Rhomboid protease GluP</fullName>
    </submittedName>
</protein>
<reference evidence="7 8" key="1">
    <citation type="submission" date="2018-08" db="EMBL/GenBank/DDBJ databases">
        <title>Genomic Encyclopedia of Type Strains, Phase III (KMG-III): the genomes of soil and plant-associated and newly described type strains.</title>
        <authorList>
            <person name="Whitman W."/>
        </authorList>
    </citation>
    <scope>NUCLEOTIDE SEQUENCE [LARGE SCALE GENOMIC DNA]</scope>
    <source>
        <strain evidence="7 8">CGMCC 1.10966</strain>
    </source>
</reference>
<evidence type="ECO:0000259" key="6">
    <source>
        <dbReference type="Pfam" id="PF01694"/>
    </source>
</evidence>
<evidence type="ECO:0000313" key="7">
    <source>
        <dbReference type="EMBL" id="REE82737.1"/>
    </source>
</evidence>
<dbReference type="GO" id="GO:0006508">
    <property type="term" value="P:proteolysis"/>
    <property type="evidence" value="ECO:0007669"/>
    <property type="project" value="UniProtKB-KW"/>
</dbReference>
<feature type="transmembrane region" description="Helical" evidence="5">
    <location>
        <begin position="155"/>
        <end position="173"/>
    </location>
</feature>
<comment type="subcellular location">
    <subcellularLocation>
        <location evidence="1">Membrane</location>
        <topology evidence="1">Multi-pass membrane protein</topology>
    </subcellularLocation>
</comment>
<dbReference type="PANTHER" id="PTHR43066">
    <property type="entry name" value="RHOMBOID-RELATED PROTEIN"/>
    <property type="match status" value="1"/>
</dbReference>
<organism evidence="7 8">
    <name type="scientific">Paenibacillus taihuensis</name>
    <dbReference type="NCBI Taxonomy" id="1156355"/>
    <lineage>
        <taxon>Bacteria</taxon>
        <taxon>Bacillati</taxon>
        <taxon>Bacillota</taxon>
        <taxon>Bacilli</taxon>
        <taxon>Bacillales</taxon>
        <taxon>Paenibacillaceae</taxon>
        <taxon>Paenibacillus</taxon>
    </lineage>
</organism>
<feature type="transmembrane region" description="Helical" evidence="5">
    <location>
        <begin position="12"/>
        <end position="32"/>
    </location>
</feature>
<name>A0A3D9RSE4_9BACL</name>
<keyword evidence="3 5" id="KW-1133">Transmembrane helix</keyword>
<comment type="caution">
    <text evidence="7">The sequence shown here is derived from an EMBL/GenBank/DDBJ whole genome shotgun (WGS) entry which is preliminary data.</text>
</comment>
<dbReference type="OrthoDB" id="9813074at2"/>
<keyword evidence="4 5" id="KW-0472">Membrane</keyword>
<evidence type="ECO:0000256" key="3">
    <source>
        <dbReference type="ARBA" id="ARBA00022989"/>
    </source>
</evidence>
<keyword evidence="7" id="KW-0645">Protease</keyword>
<dbReference type="InterPro" id="IPR022764">
    <property type="entry name" value="Peptidase_S54_rhomboid_dom"/>
</dbReference>
<evidence type="ECO:0000256" key="4">
    <source>
        <dbReference type="ARBA" id="ARBA00023136"/>
    </source>
</evidence>
<dbReference type="InterPro" id="IPR035952">
    <property type="entry name" value="Rhomboid-like_sf"/>
</dbReference>
<feature type="transmembrane region" description="Helical" evidence="5">
    <location>
        <begin position="69"/>
        <end position="88"/>
    </location>
</feature>
<dbReference type="GO" id="GO:0016020">
    <property type="term" value="C:membrane"/>
    <property type="evidence" value="ECO:0007669"/>
    <property type="project" value="UniProtKB-SubCell"/>
</dbReference>
<dbReference type="GO" id="GO:0004252">
    <property type="term" value="F:serine-type endopeptidase activity"/>
    <property type="evidence" value="ECO:0007669"/>
    <property type="project" value="InterPro"/>
</dbReference>
<dbReference type="Proteomes" id="UP000256304">
    <property type="component" value="Unassembled WGS sequence"/>
</dbReference>
<evidence type="ECO:0000313" key="8">
    <source>
        <dbReference type="Proteomes" id="UP000256304"/>
    </source>
</evidence>
<feature type="transmembrane region" description="Helical" evidence="5">
    <location>
        <begin position="123"/>
        <end position="143"/>
    </location>
</feature>
<gene>
    <name evidence="7" type="ORF">A8990_117103</name>
</gene>
<dbReference type="Gene3D" id="1.20.1540.10">
    <property type="entry name" value="Rhomboid-like"/>
    <property type="match status" value="1"/>
</dbReference>
<feature type="transmembrane region" description="Helical" evidence="5">
    <location>
        <begin position="179"/>
        <end position="198"/>
    </location>
</feature>
<dbReference type="SUPFAM" id="SSF144091">
    <property type="entry name" value="Rhomboid-like"/>
    <property type="match status" value="1"/>
</dbReference>
<proteinExistence type="predicted"/>
<dbReference type="PANTHER" id="PTHR43066:SF11">
    <property type="entry name" value="PEPTIDASE S54 RHOMBOID DOMAIN-CONTAINING PROTEIN"/>
    <property type="match status" value="1"/>
</dbReference>
<keyword evidence="7" id="KW-0378">Hydrolase</keyword>
<feature type="domain" description="Peptidase S54 rhomboid" evidence="6">
    <location>
        <begin position="60"/>
        <end position="192"/>
    </location>
</feature>
<dbReference type="Pfam" id="PF01694">
    <property type="entry name" value="Rhomboid"/>
    <property type="match status" value="1"/>
</dbReference>
<dbReference type="AlphaFoldDB" id="A0A3D9RSE4"/>
<accession>A0A3D9RSE4</accession>